<dbReference type="RefSeq" id="XP_047773781.1">
    <property type="nucleotide sequence ID" value="XM_047925106.1"/>
</dbReference>
<organism evidence="2 3">
    <name type="scientific">Rhodofomes roseus</name>
    <dbReference type="NCBI Taxonomy" id="34475"/>
    <lineage>
        <taxon>Eukaryota</taxon>
        <taxon>Fungi</taxon>
        <taxon>Dikarya</taxon>
        <taxon>Basidiomycota</taxon>
        <taxon>Agaricomycotina</taxon>
        <taxon>Agaricomycetes</taxon>
        <taxon>Polyporales</taxon>
        <taxon>Rhodofomes</taxon>
    </lineage>
</organism>
<comment type="caution">
    <text evidence="2">The sequence shown here is derived from an EMBL/GenBank/DDBJ whole genome shotgun (WGS) entry which is preliminary data.</text>
</comment>
<reference evidence="2 3" key="1">
    <citation type="journal article" date="2021" name="Environ. Microbiol.">
        <title>Gene family expansions and transcriptome signatures uncover fungal adaptations to wood decay.</title>
        <authorList>
            <person name="Hage H."/>
            <person name="Miyauchi S."/>
            <person name="Viragh M."/>
            <person name="Drula E."/>
            <person name="Min B."/>
            <person name="Chaduli D."/>
            <person name="Navarro D."/>
            <person name="Favel A."/>
            <person name="Norest M."/>
            <person name="Lesage-Meessen L."/>
            <person name="Balint B."/>
            <person name="Merenyi Z."/>
            <person name="de Eugenio L."/>
            <person name="Morin E."/>
            <person name="Martinez A.T."/>
            <person name="Baldrian P."/>
            <person name="Stursova M."/>
            <person name="Martinez M.J."/>
            <person name="Novotny C."/>
            <person name="Magnuson J.K."/>
            <person name="Spatafora J.W."/>
            <person name="Maurice S."/>
            <person name="Pangilinan J."/>
            <person name="Andreopoulos W."/>
            <person name="LaButti K."/>
            <person name="Hundley H."/>
            <person name="Na H."/>
            <person name="Kuo A."/>
            <person name="Barry K."/>
            <person name="Lipzen A."/>
            <person name="Henrissat B."/>
            <person name="Riley R."/>
            <person name="Ahrendt S."/>
            <person name="Nagy L.G."/>
            <person name="Grigoriev I.V."/>
            <person name="Martin F."/>
            <person name="Rosso M.N."/>
        </authorList>
    </citation>
    <scope>NUCLEOTIDE SEQUENCE [LARGE SCALE GENOMIC DNA]</scope>
    <source>
        <strain evidence="2 3">CIRM-BRFM 1785</strain>
    </source>
</reference>
<dbReference type="GeneID" id="72005838"/>
<keyword evidence="3" id="KW-1185">Reference proteome</keyword>
<evidence type="ECO:0000313" key="3">
    <source>
        <dbReference type="Proteomes" id="UP000814176"/>
    </source>
</evidence>
<dbReference type="Gene3D" id="1.20.1280.50">
    <property type="match status" value="1"/>
</dbReference>
<dbReference type="InterPro" id="IPR032675">
    <property type="entry name" value="LRR_dom_sf"/>
</dbReference>
<dbReference type="InterPro" id="IPR001810">
    <property type="entry name" value="F-box_dom"/>
</dbReference>
<dbReference type="Pfam" id="PF12937">
    <property type="entry name" value="F-box-like"/>
    <property type="match status" value="1"/>
</dbReference>
<evidence type="ECO:0000313" key="2">
    <source>
        <dbReference type="EMBL" id="KAH9830477.1"/>
    </source>
</evidence>
<accession>A0ABQ8K2E9</accession>
<dbReference type="Proteomes" id="UP000814176">
    <property type="component" value="Unassembled WGS sequence"/>
</dbReference>
<dbReference type="PANTHER" id="PTHR38926:SF72">
    <property type="entry name" value="IM:7136021-RELATED"/>
    <property type="match status" value="1"/>
</dbReference>
<protein>
    <recommendedName>
        <fullName evidence="1">F-box domain-containing protein</fullName>
    </recommendedName>
</protein>
<dbReference type="EMBL" id="JADCUA010000031">
    <property type="protein sequence ID" value="KAH9830477.1"/>
    <property type="molecule type" value="Genomic_DNA"/>
</dbReference>
<proteinExistence type="predicted"/>
<gene>
    <name evidence="2" type="ORF">C8Q71DRAFT_786013</name>
</gene>
<name>A0ABQ8K2E9_9APHY</name>
<feature type="domain" description="F-box" evidence="1">
    <location>
        <begin position="37"/>
        <end position="87"/>
    </location>
</feature>
<dbReference type="SUPFAM" id="SSF52047">
    <property type="entry name" value="RNI-like"/>
    <property type="match status" value="1"/>
</dbReference>
<dbReference type="Gene3D" id="3.80.10.10">
    <property type="entry name" value="Ribonuclease Inhibitor"/>
    <property type="match status" value="1"/>
</dbReference>
<sequence>MHPAMDDALRQVQEYVLRANAFMTKLRTLRNSSVHVNRVPTELLAEILCHAIPPSKRSDISLLNRVTHVCRHWRTVALDAAELWGTLWIDCPSDYDAFDESDDDRDELPSFIEEYLRRSKSYPLDVTIMGLNGTRVDDCIEVLQSHQHRVRKLRIQAEDHETMRSVLPRLSYMDAPLLEDLRLGAALPSYSIVYPPLIFQPHDLFGGHFPPLHSIYLSDVSLSLSAESNILRNLQHLILTGQGISITEMDTLFDILDRCPDLKTLKLHSSGLSPSTAPQHPSRTDRVVLLPSLRVASIDWEQSMVAGWLLTHLCLPETANLNVVLSRDDHLPVRASIRTLSSIRTLRIAIEEELLIQGYAHHNKPSFIRKSLRPTKSALSLCMRFHTEEEARDHFTHFLQAHRDVSLFSAVDTLTIGRGDFYLPDHWASLFEVMPGLRMLHVCGVDKSLSSCLAALCASDTARGQSVTYVRPRLAALQILEIQGMRGLQNEDSKAALTRAVRLMSMEGALQTLRLNGRSPWHAGVDAELLRQFCTVEITEVASD</sequence>
<dbReference type="PANTHER" id="PTHR38926">
    <property type="entry name" value="F-BOX DOMAIN CONTAINING PROTEIN, EXPRESSED"/>
    <property type="match status" value="1"/>
</dbReference>
<evidence type="ECO:0000259" key="1">
    <source>
        <dbReference type="Pfam" id="PF12937"/>
    </source>
</evidence>